<dbReference type="InterPro" id="IPR050301">
    <property type="entry name" value="NTE"/>
</dbReference>
<evidence type="ECO:0000256" key="5">
    <source>
        <dbReference type="ARBA" id="ARBA00023136"/>
    </source>
</evidence>
<evidence type="ECO:0000259" key="7">
    <source>
        <dbReference type="PROSITE" id="PS51635"/>
    </source>
</evidence>
<organism evidence="8">
    <name type="scientific">Caldithrix abyssi</name>
    <dbReference type="NCBI Taxonomy" id="187145"/>
    <lineage>
        <taxon>Bacteria</taxon>
        <taxon>Pseudomonadati</taxon>
        <taxon>Calditrichota</taxon>
        <taxon>Calditrichia</taxon>
        <taxon>Calditrichales</taxon>
        <taxon>Calditrichaceae</taxon>
        <taxon>Caldithrix</taxon>
    </lineage>
</organism>
<dbReference type="InterPro" id="IPR010827">
    <property type="entry name" value="BamA/TamA_POTRA"/>
</dbReference>
<dbReference type="InterPro" id="IPR016035">
    <property type="entry name" value="Acyl_Trfase/lysoPLipase"/>
</dbReference>
<gene>
    <name evidence="8" type="ORF">ENJ10_15220</name>
</gene>
<dbReference type="SUPFAM" id="SSF52151">
    <property type="entry name" value="FabD/lysophospholipase-like"/>
    <property type="match status" value="1"/>
</dbReference>
<evidence type="ECO:0000256" key="2">
    <source>
        <dbReference type="ARBA" id="ARBA00022801"/>
    </source>
</evidence>
<dbReference type="InterPro" id="IPR000184">
    <property type="entry name" value="Bac_surfAg_D15"/>
</dbReference>
<accession>A0A7V1LQ73</accession>
<dbReference type="PROSITE" id="PS51635">
    <property type="entry name" value="PNPLA"/>
    <property type="match status" value="1"/>
</dbReference>
<keyword evidence="5" id="KW-0472">Membrane</keyword>
<dbReference type="Gene3D" id="3.10.20.310">
    <property type="entry name" value="membrane protein fhac"/>
    <property type="match status" value="2"/>
</dbReference>
<dbReference type="Proteomes" id="UP000886005">
    <property type="component" value="Unassembled WGS sequence"/>
</dbReference>
<dbReference type="Pfam" id="PF01734">
    <property type="entry name" value="Patatin"/>
    <property type="match status" value="1"/>
</dbReference>
<evidence type="ECO:0000313" key="8">
    <source>
        <dbReference type="EMBL" id="HED12040.1"/>
    </source>
</evidence>
<keyword evidence="4 6" id="KW-0443">Lipid metabolism</keyword>
<dbReference type="Gene3D" id="3.40.1090.10">
    <property type="entry name" value="Cytosolic phospholipase A2 catalytic domain"/>
    <property type="match status" value="2"/>
</dbReference>
<feature type="short sequence motif" description="DGA/G" evidence="6">
    <location>
        <begin position="241"/>
        <end position="243"/>
    </location>
</feature>
<keyword evidence="2 6" id="KW-0378">Hydrolase</keyword>
<dbReference type="GO" id="GO:0016042">
    <property type="term" value="P:lipid catabolic process"/>
    <property type="evidence" value="ECO:0007669"/>
    <property type="project" value="UniProtKB-UniRule"/>
</dbReference>
<dbReference type="EMBL" id="DRLD01000434">
    <property type="protein sequence ID" value="HED12040.1"/>
    <property type="molecule type" value="Genomic_DNA"/>
</dbReference>
<dbReference type="CDD" id="cd07205">
    <property type="entry name" value="Pat_PNPLA6_PNPLA7_NTE1_like"/>
    <property type="match status" value="1"/>
</dbReference>
<protein>
    <recommendedName>
        <fullName evidence="7">PNPLA domain-containing protein</fullName>
    </recommendedName>
</protein>
<keyword evidence="3 6" id="KW-0442">Lipid degradation</keyword>
<dbReference type="GO" id="GO:0019867">
    <property type="term" value="C:outer membrane"/>
    <property type="evidence" value="ECO:0007669"/>
    <property type="project" value="InterPro"/>
</dbReference>
<feature type="active site" description="Nucleophile" evidence="6">
    <location>
        <position position="95"/>
    </location>
</feature>
<dbReference type="AlphaFoldDB" id="A0A7V1LQ73"/>
<dbReference type="GO" id="GO:0016787">
    <property type="term" value="F:hydrolase activity"/>
    <property type="evidence" value="ECO:0007669"/>
    <property type="project" value="UniProtKB-UniRule"/>
</dbReference>
<dbReference type="InterPro" id="IPR002641">
    <property type="entry name" value="PNPLA_dom"/>
</dbReference>
<proteinExistence type="predicted"/>
<sequence>MAGLVNFPGRTMSVMRSVYGLLLLFSMAGMAQEVFVKEARFQNGHIEVISSDNFLPAPRIALVLSGGGSRGISHIGVLKVLEKAGIRPDLIVGTSIGGVVGGLYAAGYSAGEIETFFHTIDWGDMFRDTASRSNLFLEQKNEQDRYIASIRLENWQPYIPNAVTPGQKVLNVLSDLFMLAPYQVKNSFDDLKIPFRAVATDIVHGRKIVLDRGNIAAALNGSLAVPLLFSPVSWDTLLLVDGGVKANLPAGVAREWGADIVIAADVSAELRSRDELSAPWEVADQVTTIMTDRNNVKEYGDVDILLTPVLPRSTNTDFSKVDALIRAGEEEAQIKLEEIHKQLKSFEKQSARFLTRELINGHKIDSLSVLTLSRRMERWVLDGGFSKVTARYSAKRRELHYFFESYSAIDTILFQGNVYVSHHELLDSMRTKVGQVPITRILNDDFDRLRKIYHGRGYSLMEIEDVTFINGVLSIRINEGQVGRIMVSGNKKTRDYVISREFQIPRGAIFNWLDIKKRLANLYGTQLFKRVTADVRRHGQAADVEIHVDEKPSVRVQFGGKGDNDRLFQAYLELSDENLLGRGVKAKAQARVGNRDGWLGLRFRSERIFTSLFTFRGILFYSWEVNPRFWHTPYQGRYREERAGIRLLLGRQVERFGLVSAEIKAQRVRNTVEEGLFSQERTLQLRSFALRSVTDKRDRIDFPTKGEYNYWEWESGNTVLLQSQQGYSKIRLHLETYSHLFNANHVLHLRFDGGLADISTPFSEYFRIGGFRQFYGLLENERYGRQMLIVSAGYRWRLPFKILTPVYLGVRYDLGNVWQQPVLSLRTSELLAASGVSLGWETFLGPLNIAWGQNAFGRKQFYVSWGFNY</sequence>
<evidence type="ECO:0000256" key="4">
    <source>
        <dbReference type="ARBA" id="ARBA00023098"/>
    </source>
</evidence>
<comment type="subcellular location">
    <subcellularLocation>
        <location evidence="1">Membrane</location>
    </subcellularLocation>
</comment>
<dbReference type="PANTHER" id="PTHR14226:SF29">
    <property type="entry name" value="NEUROPATHY TARGET ESTERASE SWS"/>
    <property type="match status" value="1"/>
</dbReference>
<evidence type="ECO:0000256" key="1">
    <source>
        <dbReference type="ARBA" id="ARBA00004370"/>
    </source>
</evidence>
<reference evidence="8" key="1">
    <citation type="journal article" date="2020" name="mSystems">
        <title>Genome- and Community-Level Interaction Insights into Carbon Utilization and Element Cycling Functions of Hydrothermarchaeota in Hydrothermal Sediment.</title>
        <authorList>
            <person name="Zhou Z."/>
            <person name="Liu Y."/>
            <person name="Xu W."/>
            <person name="Pan J."/>
            <person name="Luo Z.H."/>
            <person name="Li M."/>
        </authorList>
    </citation>
    <scope>NUCLEOTIDE SEQUENCE [LARGE SCALE GENOMIC DNA]</scope>
    <source>
        <strain evidence="8">HyVt-456</strain>
    </source>
</reference>
<feature type="domain" description="PNPLA" evidence="7">
    <location>
        <begin position="62"/>
        <end position="254"/>
    </location>
</feature>
<feature type="short sequence motif" description="GXSXG" evidence="6">
    <location>
        <begin position="93"/>
        <end position="97"/>
    </location>
</feature>
<dbReference type="Pfam" id="PF01103">
    <property type="entry name" value="Omp85"/>
    <property type="match status" value="1"/>
</dbReference>
<dbReference type="PANTHER" id="PTHR14226">
    <property type="entry name" value="NEUROPATHY TARGET ESTERASE/SWISS CHEESE D.MELANOGASTER"/>
    <property type="match status" value="1"/>
</dbReference>
<evidence type="ECO:0000256" key="3">
    <source>
        <dbReference type="ARBA" id="ARBA00022963"/>
    </source>
</evidence>
<feature type="active site" description="Proton acceptor" evidence="6">
    <location>
        <position position="241"/>
    </location>
</feature>
<dbReference type="Gene3D" id="2.40.160.50">
    <property type="entry name" value="membrane protein fhac: a member of the omp85/tpsb transporter family"/>
    <property type="match status" value="1"/>
</dbReference>
<comment type="caution">
    <text evidence="8">The sequence shown here is derived from an EMBL/GenBank/DDBJ whole genome shotgun (WGS) entry which is preliminary data.</text>
</comment>
<dbReference type="Pfam" id="PF07244">
    <property type="entry name" value="POTRA"/>
    <property type="match status" value="2"/>
</dbReference>
<name>A0A7V1LQ73_CALAY</name>
<feature type="short sequence motif" description="GXGXXG" evidence="6">
    <location>
        <begin position="66"/>
        <end position="71"/>
    </location>
</feature>
<evidence type="ECO:0000256" key="6">
    <source>
        <dbReference type="PROSITE-ProRule" id="PRU01161"/>
    </source>
</evidence>